<name>A0A1H9EVC3_9PSEU</name>
<evidence type="ECO:0000313" key="2">
    <source>
        <dbReference type="Proteomes" id="UP000199028"/>
    </source>
</evidence>
<reference evidence="2" key="1">
    <citation type="submission" date="2016-10" db="EMBL/GenBank/DDBJ databases">
        <authorList>
            <person name="Varghese N."/>
            <person name="Submissions S."/>
        </authorList>
    </citation>
    <scope>NUCLEOTIDE SEQUENCE [LARGE SCALE GENOMIC DNA]</scope>
    <source>
        <strain evidence="2">CGMCC 4.578</strain>
    </source>
</reference>
<sequence length="270" mass="29913">MSERAEAERVEELCSTLDELLMIWDDRPEKTSVGRGRQMELPRLAVVLGLASHAHRLARAALHLSKAGMVLEAMPLVRGTLEHGLTAQWMLHNDAEALAGFVNAQRRQRRALGKAMLGVGWGELDEVTEIIENSEVIPSTGDAPARHFEQLCDDFAPLGSSMYVIYRALSGYTHAGHHIVDAYLVPGDTISIRIAPEKPLSTATWLWTLCAGCMWASRAADMLDRDRPHRQALRRIARVLRTPGTPDLHSKAWLRSRGVTRKAKSKSSSA</sequence>
<dbReference type="AlphaFoldDB" id="A0A1H9EVC3"/>
<dbReference type="Pfam" id="PF18928">
    <property type="entry name" value="DUF5677"/>
    <property type="match status" value="1"/>
</dbReference>
<keyword evidence="2" id="KW-1185">Reference proteome</keyword>
<protein>
    <submittedName>
        <fullName evidence="1">Uncharacterized protein</fullName>
    </submittedName>
</protein>
<organism evidence="1 2">
    <name type="scientific">Lentzea flaviverrucosa</name>
    <dbReference type="NCBI Taxonomy" id="200379"/>
    <lineage>
        <taxon>Bacteria</taxon>
        <taxon>Bacillati</taxon>
        <taxon>Actinomycetota</taxon>
        <taxon>Actinomycetes</taxon>
        <taxon>Pseudonocardiales</taxon>
        <taxon>Pseudonocardiaceae</taxon>
        <taxon>Lentzea</taxon>
    </lineage>
</organism>
<proteinExistence type="predicted"/>
<evidence type="ECO:0000313" key="1">
    <source>
        <dbReference type="EMBL" id="SEQ29527.1"/>
    </source>
</evidence>
<dbReference type="EMBL" id="FOFT01000002">
    <property type="protein sequence ID" value="SEQ29527.1"/>
    <property type="molecule type" value="Genomic_DNA"/>
</dbReference>
<gene>
    <name evidence="1" type="ORF">SAMN05216195_10279</name>
</gene>
<dbReference type="InterPro" id="IPR043733">
    <property type="entry name" value="DUF5677"/>
</dbReference>
<dbReference type="RefSeq" id="WP_090063712.1">
    <property type="nucleotide sequence ID" value="NZ_FOFT01000002.1"/>
</dbReference>
<dbReference type="OrthoDB" id="5181220at2"/>
<accession>A0A1H9EVC3</accession>
<dbReference type="Proteomes" id="UP000199028">
    <property type="component" value="Unassembled WGS sequence"/>
</dbReference>